<keyword evidence="2" id="KW-1185">Reference proteome</keyword>
<dbReference type="AlphaFoldDB" id="A0A9X2MAQ5"/>
<gene>
    <name evidence="1" type="ORF">NSA58_08100</name>
</gene>
<name>A0A9X2MAQ5_9FIRM</name>
<organism evidence="1 2">
    <name type="scientific">Terrisporobacter muris</name>
    <dbReference type="NCBI Taxonomy" id="2963284"/>
    <lineage>
        <taxon>Bacteria</taxon>
        <taxon>Bacillati</taxon>
        <taxon>Bacillota</taxon>
        <taxon>Clostridia</taxon>
        <taxon>Peptostreptococcales</taxon>
        <taxon>Peptostreptococcaceae</taxon>
        <taxon>Terrisporobacter</taxon>
    </lineage>
</organism>
<reference evidence="1" key="1">
    <citation type="submission" date="2022-07" db="EMBL/GenBank/DDBJ databases">
        <title>Enhanced cultured diversity of the mouse gut microbiota enables custom-made synthetic communities.</title>
        <authorList>
            <person name="Afrizal A."/>
        </authorList>
    </citation>
    <scope>NUCLEOTIDE SEQUENCE</scope>
    <source>
        <strain evidence="1">DSM 29186</strain>
    </source>
</reference>
<proteinExistence type="predicted"/>
<sequence>MRYLINSTYDELNTIEEYNNYKREAELERINQTSEVGEKLADRKYFDDMWRYARKYGAGNKQKIKDNLKMIRRITLEIEKEL</sequence>
<dbReference type="Proteomes" id="UP001140817">
    <property type="component" value="Unassembled WGS sequence"/>
</dbReference>
<comment type="caution">
    <text evidence="1">The sequence shown here is derived from an EMBL/GenBank/DDBJ whole genome shotgun (WGS) entry which is preliminary data.</text>
</comment>
<evidence type="ECO:0000313" key="1">
    <source>
        <dbReference type="EMBL" id="MCR1822746.1"/>
    </source>
</evidence>
<evidence type="ECO:0000313" key="2">
    <source>
        <dbReference type="Proteomes" id="UP001140817"/>
    </source>
</evidence>
<accession>A0A9X2MAQ5</accession>
<protein>
    <submittedName>
        <fullName evidence="1">Uncharacterized protein</fullName>
    </submittedName>
</protein>
<dbReference type="EMBL" id="JANKBY010000075">
    <property type="protein sequence ID" value="MCR1822746.1"/>
    <property type="molecule type" value="Genomic_DNA"/>
</dbReference>